<evidence type="ECO:0000313" key="3">
    <source>
        <dbReference type="EMBL" id="MBB2900450.1"/>
    </source>
</evidence>
<dbReference type="OMA" id="THAIFHQ"/>
<evidence type="ECO:0000256" key="1">
    <source>
        <dbReference type="ARBA" id="ARBA00008591"/>
    </source>
</evidence>
<dbReference type="Gene3D" id="1.20.58.220">
    <property type="entry name" value="Phosphate transport system protein phou homolog 2, domain 2"/>
    <property type="match status" value="1"/>
</dbReference>
<comment type="caution">
    <text evidence="3">The sequence shown here is derived from an EMBL/GenBank/DDBJ whole genome shotgun (WGS) entry which is preliminary data.</text>
</comment>
<dbReference type="PANTHER" id="PTHR37298">
    <property type="entry name" value="UPF0111 PROTEIN YKAA"/>
    <property type="match status" value="1"/>
</dbReference>
<gene>
    <name evidence="3" type="ORF">FHR75_001238</name>
</gene>
<dbReference type="InterPro" id="IPR018445">
    <property type="entry name" value="Put_Phosphate_transp_reg"/>
</dbReference>
<accession>A0A7W4XWT0</accession>
<evidence type="ECO:0000256" key="2">
    <source>
        <dbReference type="SAM" id="Coils"/>
    </source>
</evidence>
<dbReference type="InterPro" id="IPR038078">
    <property type="entry name" value="PhoU-like_sf"/>
</dbReference>
<feature type="coiled-coil region" evidence="2">
    <location>
        <begin position="34"/>
        <end position="61"/>
    </location>
</feature>
<sequence length="206" mass="23261">MRFRLTPQDTSFFEMFARTGTILVEATAVLTEVIGSDQARREELGKEMEELEHRGDEAAHAVLRRVNSSFVTPFDREDIYQLTSRLDDCLDLMQAAVDLMVLYRIGELLPGVGDIVQVLARQAELTAEAMPRLRSPGDLSDYWVEINRLENQADQIHRRLVAALFDGGYDAISIMKHKEIIETLEDAADAFEHVAHTVETIAVKES</sequence>
<keyword evidence="2" id="KW-0175">Coiled coil</keyword>
<dbReference type="Pfam" id="PF01865">
    <property type="entry name" value="PhoU_div"/>
    <property type="match status" value="1"/>
</dbReference>
<proteinExistence type="inferred from homology"/>
<reference evidence="3 4" key="1">
    <citation type="submission" date="2020-08" db="EMBL/GenBank/DDBJ databases">
        <title>The Agave Microbiome: Exploring the role of microbial communities in plant adaptations to desert environments.</title>
        <authorList>
            <person name="Partida-Martinez L.P."/>
        </authorList>
    </citation>
    <scope>NUCLEOTIDE SEQUENCE [LARGE SCALE GENOMIC DNA]</scope>
    <source>
        <strain evidence="3 4">AS2.23</strain>
    </source>
</reference>
<evidence type="ECO:0000313" key="4">
    <source>
        <dbReference type="Proteomes" id="UP000533269"/>
    </source>
</evidence>
<dbReference type="RefSeq" id="WP_012084793.1">
    <property type="nucleotide sequence ID" value="NZ_JACHVY010000001.1"/>
</dbReference>
<dbReference type="Proteomes" id="UP000533269">
    <property type="component" value="Unassembled WGS sequence"/>
</dbReference>
<protein>
    <recommendedName>
        <fullName evidence="5">Phosphate transport regulator</fullName>
    </recommendedName>
</protein>
<organism evidence="3 4">
    <name type="scientific">Kineococcus radiotolerans</name>
    <dbReference type="NCBI Taxonomy" id="131568"/>
    <lineage>
        <taxon>Bacteria</taxon>
        <taxon>Bacillati</taxon>
        <taxon>Actinomycetota</taxon>
        <taxon>Actinomycetes</taxon>
        <taxon>Kineosporiales</taxon>
        <taxon>Kineosporiaceae</taxon>
        <taxon>Kineococcus</taxon>
    </lineage>
</organism>
<name>A0A7W4XWT0_KINRA</name>
<dbReference type="InterPro" id="IPR052912">
    <property type="entry name" value="UPF0111_domain"/>
</dbReference>
<reference evidence="3 4" key="2">
    <citation type="submission" date="2020-08" db="EMBL/GenBank/DDBJ databases">
        <authorList>
            <person name="Partida-Martinez L."/>
            <person name="Huntemann M."/>
            <person name="Clum A."/>
            <person name="Wang J."/>
            <person name="Palaniappan K."/>
            <person name="Ritter S."/>
            <person name="Chen I.-M."/>
            <person name="Stamatis D."/>
            <person name="Reddy T."/>
            <person name="O'Malley R."/>
            <person name="Daum C."/>
            <person name="Shapiro N."/>
            <person name="Ivanova N."/>
            <person name="Kyrpides N."/>
            <person name="Woyke T."/>
        </authorList>
    </citation>
    <scope>NUCLEOTIDE SEQUENCE [LARGE SCALE GENOMIC DNA]</scope>
    <source>
        <strain evidence="3 4">AS2.23</strain>
    </source>
</reference>
<dbReference type="EMBL" id="JACHVY010000001">
    <property type="protein sequence ID" value="MBB2900450.1"/>
    <property type="molecule type" value="Genomic_DNA"/>
</dbReference>
<dbReference type="AlphaFoldDB" id="A0A7W4XWT0"/>
<comment type="similarity">
    <text evidence="1">Belongs to the UPF0111 family.</text>
</comment>
<evidence type="ECO:0008006" key="5">
    <source>
        <dbReference type="Google" id="ProtNLM"/>
    </source>
</evidence>
<dbReference type="PANTHER" id="PTHR37298:SF1">
    <property type="entry name" value="UPF0111 PROTEIN YKAA"/>
    <property type="match status" value="1"/>
</dbReference>